<dbReference type="AlphaFoldDB" id="A0A075HZS4"/>
<feature type="domain" description="NADPH-dependent FMN reductase-like" evidence="5">
    <location>
        <begin position="1"/>
        <end position="142"/>
    </location>
</feature>
<accession>A0A075HZS4</accession>
<dbReference type="Gene3D" id="3.40.50.360">
    <property type="match status" value="1"/>
</dbReference>
<evidence type="ECO:0000256" key="4">
    <source>
        <dbReference type="ARBA" id="ARBA00038292"/>
    </source>
</evidence>
<keyword evidence="1" id="KW-0285">Flavoprotein</keyword>
<dbReference type="EMBL" id="KF901134">
    <property type="protein sequence ID" value="AIF19288.1"/>
    <property type="molecule type" value="Genomic_DNA"/>
</dbReference>
<evidence type="ECO:0000256" key="3">
    <source>
        <dbReference type="ARBA" id="ARBA00023002"/>
    </source>
</evidence>
<protein>
    <submittedName>
        <fullName evidence="6">NADPH-dependent FMN reductase (SsuE)</fullName>
        <ecNumber evidence="6">1.5.1.38</ecNumber>
    </submittedName>
</protein>
<dbReference type="InterPro" id="IPR005025">
    <property type="entry name" value="FMN_Rdtase-like_dom"/>
</dbReference>
<dbReference type="GO" id="GO:0052873">
    <property type="term" value="F:FMN reductase (NADPH) activity"/>
    <property type="evidence" value="ECO:0007669"/>
    <property type="project" value="UniProtKB-EC"/>
</dbReference>
<organism evidence="6">
    <name type="scientific">uncultured marine thaumarchaeote KM3_86_E11</name>
    <dbReference type="NCBI Taxonomy" id="1456321"/>
    <lineage>
        <taxon>Archaea</taxon>
        <taxon>Nitrososphaerota</taxon>
        <taxon>environmental samples</taxon>
    </lineage>
</organism>
<keyword evidence="2" id="KW-0288">FMN</keyword>
<dbReference type="Pfam" id="PF03358">
    <property type="entry name" value="FMN_red"/>
    <property type="match status" value="1"/>
</dbReference>
<evidence type="ECO:0000256" key="1">
    <source>
        <dbReference type="ARBA" id="ARBA00022630"/>
    </source>
</evidence>
<dbReference type="SUPFAM" id="SSF52218">
    <property type="entry name" value="Flavoproteins"/>
    <property type="match status" value="1"/>
</dbReference>
<keyword evidence="3 6" id="KW-0560">Oxidoreductase</keyword>
<comment type="similarity">
    <text evidence="4">Belongs to the SsuE family. Isf subfamily.</text>
</comment>
<evidence type="ECO:0000256" key="2">
    <source>
        <dbReference type="ARBA" id="ARBA00022643"/>
    </source>
</evidence>
<dbReference type="PANTHER" id="PTHR43408">
    <property type="entry name" value="FMN REDUCTASE (NADPH)"/>
    <property type="match status" value="1"/>
</dbReference>
<proteinExistence type="inferred from homology"/>
<gene>
    <name evidence="6" type="primary">ssuE</name>
</gene>
<dbReference type="EC" id="1.5.1.38" evidence="6"/>
<sequence length="176" mass="19314">MKVVVISASPRKIAKTQVFMKYVTNCISDFGLDDLEVKLINLSDGGIDYYAGDGNFNDTTKEAIKNITEADVWIIGTPIYNSFFSSALKNLFEYIDYKKTAGKTAGLIIVASGSSGFTDVQTLLTQLMSYFNVITNPRAVFVTADTVDNGEIINDDVKARLRQLAEETLKLASKVS</sequence>
<name>A0A075HZS4_9ARCH</name>
<dbReference type="InterPro" id="IPR029039">
    <property type="entry name" value="Flavoprotein-like_sf"/>
</dbReference>
<evidence type="ECO:0000313" key="6">
    <source>
        <dbReference type="EMBL" id="AIF19288.1"/>
    </source>
</evidence>
<dbReference type="PANTHER" id="PTHR43408:SF2">
    <property type="entry name" value="FMN REDUCTASE (NADPH)"/>
    <property type="match status" value="1"/>
</dbReference>
<reference evidence="6" key="1">
    <citation type="journal article" date="2014" name="Genome Biol. Evol.">
        <title>Pangenome evidence for extensive interdomain horizontal transfer affecting lineage core and shell genes in uncultured planktonic thaumarchaeota and euryarchaeota.</title>
        <authorList>
            <person name="Deschamps P."/>
            <person name="Zivanovic Y."/>
            <person name="Moreira D."/>
            <person name="Rodriguez-Valera F."/>
            <person name="Lopez-Garcia P."/>
        </authorList>
    </citation>
    <scope>NUCLEOTIDE SEQUENCE</scope>
</reference>
<evidence type="ECO:0000259" key="5">
    <source>
        <dbReference type="Pfam" id="PF03358"/>
    </source>
</evidence>
<dbReference type="InterPro" id="IPR051814">
    <property type="entry name" value="NAD(P)H-dep_FMN_reductase"/>
</dbReference>